<feature type="transmembrane region" description="Helical" evidence="9">
    <location>
        <begin position="16"/>
        <end position="39"/>
    </location>
</feature>
<comment type="subcellular location">
    <subcellularLocation>
        <location evidence="1 9">Cell inner membrane</location>
        <topology evidence="1 9">Multi-pass membrane protein</topology>
    </subcellularLocation>
</comment>
<feature type="domain" description="Tripartite ATP-independent periplasmic transporters DctQ component" evidence="10">
    <location>
        <begin position="32"/>
        <end position="161"/>
    </location>
</feature>
<dbReference type="InterPro" id="IPR055348">
    <property type="entry name" value="DctQ"/>
</dbReference>
<keyword evidence="2 9" id="KW-0813">Transport</keyword>
<gene>
    <name evidence="11" type="ORF">AKJ17_09715</name>
</gene>
<evidence type="ECO:0000256" key="2">
    <source>
        <dbReference type="ARBA" id="ARBA00022448"/>
    </source>
</evidence>
<dbReference type="InterPro" id="IPR007387">
    <property type="entry name" value="TRAP_DctQ"/>
</dbReference>
<protein>
    <recommendedName>
        <fullName evidence="9">TRAP transporter small permease protein</fullName>
    </recommendedName>
</protein>
<keyword evidence="5 9" id="KW-0812">Transmembrane</keyword>
<keyword evidence="3" id="KW-1003">Cell membrane</keyword>
<dbReference type="OrthoDB" id="8559033at2"/>
<dbReference type="PANTHER" id="PTHR35011">
    <property type="entry name" value="2,3-DIKETO-L-GULONATE TRAP TRANSPORTER SMALL PERMEASE PROTEIN YIAM"/>
    <property type="match status" value="1"/>
</dbReference>
<evidence type="ECO:0000313" key="11">
    <source>
        <dbReference type="EMBL" id="KOO03611.1"/>
    </source>
</evidence>
<evidence type="ECO:0000256" key="3">
    <source>
        <dbReference type="ARBA" id="ARBA00022475"/>
    </source>
</evidence>
<evidence type="ECO:0000256" key="1">
    <source>
        <dbReference type="ARBA" id="ARBA00004429"/>
    </source>
</evidence>
<name>A0A0M0HNI4_VIBNE</name>
<keyword evidence="7 9" id="KW-0472">Membrane</keyword>
<comment type="function">
    <text evidence="9">Part of the tripartite ATP-independent periplasmic (TRAP) transport system.</text>
</comment>
<dbReference type="PATRIC" id="fig|693.5.peg.1988"/>
<dbReference type="STRING" id="693.AKJ17_09715"/>
<organism evidence="11 12">
    <name type="scientific">Vibrio nereis</name>
    <dbReference type="NCBI Taxonomy" id="693"/>
    <lineage>
        <taxon>Bacteria</taxon>
        <taxon>Pseudomonadati</taxon>
        <taxon>Pseudomonadota</taxon>
        <taxon>Gammaproteobacteria</taxon>
        <taxon>Vibrionales</taxon>
        <taxon>Vibrionaceae</taxon>
        <taxon>Vibrio</taxon>
    </lineage>
</organism>
<dbReference type="EMBL" id="LHPJ01000007">
    <property type="protein sequence ID" value="KOO03611.1"/>
    <property type="molecule type" value="Genomic_DNA"/>
</dbReference>
<reference evidence="12" key="1">
    <citation type="submission" date="2015-08" db="EMBL/GenBank/DDBJ databases">
        <title>Vibrio galatheae sp. nov., a novel member of the Vibrionaceae family isolated from the Solomon Islands.</title>
        <authorList>
            <person name="Giubergia S."/>
            <person name="Machado H."/>
            <person name="Mateiu R.V."/>
            <person name="Gram L."/>
        </authorList>
    </citation>
    <scope>NUCLEOTIDE SEQUENCE [LARGE SCALE GENOMIC DNA]</scope>
    <source>
        <strain evidence="12">DSM 19584</strain>
    </source>
</reference>
<evidence type="ECO:0000256" key="8">
    <source>
        <dbReference type="ARBA" id="ARBA00038436"/>
    </source>
</evidence>
<feature type="transmembrane region" description="Helical" evidence="9">
    <location>
        <begin position="136"/>
        <end position="155"/>
    </location>
</feature>
<dbReference type="GO" id="GO:0005886">
    <property type="term" value="C:plasma membrane"/>
    <property type="evidence" value="ECO:0007669"/>
    <property type="project" value="UniProtKB-SubCell"/>
</dbReference>
<keyword evidence="4 9" id="KW-0997">Cell inner membrane</keyword>
<evidence type="ECO:0000256" key="7">
    <source>
        <dbReference type="ARBA" id="ARBA00023136"/>
    </source>
</evidence>
<feature type="transmembrane region" description="Helical" evidence="9">
    <location>
        <begin position="51"/>
        <end position="73"/>
    </location>
</feature>
<comment type="similarity">
    <text evidence="8 9">Belongs to the TRAP transporter small permease family.</text>
</comment>
<keyword evidence="12" id="KW-1185">Reference proteome</keyword>
<evidence type="ECO:0000259" key="10">
    <source>
        <dbReference type="Pfam" id="PF04290"/>
    </source>
</evidence>
<feature type="transmembrane region" description="Helical" evidence="9">
    <location>
        <begin position="93"/>
        <end position="115"/>
    </location>
</feature>
<evidence type="ECO:0000256" key="9">
    <source>
        <dbReference type="RuleBase" id="RU369079"/>
    </source>
</evidence>
<dbReference type="AlphaFoldDB" id="A0A0M0HNI4"/>
<evidence type="ECO:0000313" key="12">
    <source>
        <dbReference type="Proteomes" id="UP000037515"/>
    </source>
</evidence>
<accession>A0A0M0HNI4</accession>
<evidence type="ECO:0000256" key="4">
    <source>
        <dbReference type="ARBA" id="ARBA00022519"/>
    </source>
</evidence>
<proteinExistence type="inferred from homology"/>
<dbReference type="PANTHER" id="PTHR35011:SF4">
    <property type="entry name" value="SLL1102 PROTEIN"/>
    <property type="match status" value="1"/>
</dbReference>
<dbReference type="GO" id="GO:0022857">
    <property type="term" value="F:transmembrane transporter activity"/>
    <property type="evidence" value="ECO:0007669"/>
    <property type="project" value="UniProtKB-UniRule"/>
</dbReference>
<keyword evidence="6 9" id="KW-1133">Transmembrane helix</keyword>
<dbReference type="Proteomes" id="UP000037515">
    <property type="component" value="Unassembled WGS sequence"/>
</dbReference>
<evidence type="ECO:0000256" key="6">
    <source>
        <dbReference type="ARBA" id="ARBA00022989"/>
    </source>
</evidence>
<comment type="caution">
    <text evidence="11">The sequence shown here is derived from an EMBL/GenBank/DDBJ whole genome shotgun (WGS) entry which is preliminary data.</text>
</comment>
<sequence>MLSKVLTAYCLGINRLVYWVGLSASVLMPILAATVAFEVFSRYVLGSPTIWAYDVSLFLFGYIAALGGALAQQNKAHINVDVLYLSVSMRVRSVFNLVSYSLAIFFLAVVLMMAYGKFEEAIEFNYRRQSEWAPSMAHFWIMMIVACGSFIAQFTSDMLQDLYYVVTGKALIEQDSEVNEQQDTLVEQAGDV</sequence>
<comment type="subunit">
    <text evidence="9">The complex comprises the extracytoplasmic solute receptor protein and the two transmembrane proteins.</text>
</comment>
<dbReference type="RefSeq" id="WP_053395602.1">
    <property type="nucleotide sequence ID" value="NZ_CANLZT010000003.1"/>
</dbReference>
<evidence type="ECO:0000256" key="5">
    <source>
        <dbReference type="ARBA" id="ARBA00022692"/>
    </source>
</evidence>
<dbReference type="Pfam" id="PF04290">
    <property type="entry name" value="DctQ"/>
    <property type="match status" value="1"/>
</dbReference>